<protein>
    <submittedName>
        <fullName evidence="1">Uncharacterized protein</fullName>
    </submittedName>
</protein>
<evidence type="ECO:0000313" key="2">
    <source>
        <dbReference type="Proteomes" id="UP000229497"/>
    </source>
</evidence>
<accession>A0A2H0KJF7</accession>
<dbReference type="EMBL" id="PCVK01000109">
    <property type="protein sequence ID" value="PIQ71367.1"/>
    <property type="molecule type" value="Genomic_DNA"/>
</dbReference>
<dbReference type="AlphaFoldDB" id="A0A2H0KJF7"/>
<organism evidence="1 2">
    <name type="scientific">Candidatus Roizmanbacteria bacterium CG11_big_fil_rev_8_21_14_0_20_37_16</name>
    <dbReference type="NCBI Taxonomy" id="1974857"/>
    <lineage>
        <taxon>Bacteria</taxon>
        <taxon>Candidatus Roizmaniibacteriota</taxon>
    </lineage>
</organism>
<sequence>MGNHHWSIHEIHIIQKQFKIMPDFAMTKFLPERTPCAIACKRRALNLKYTQEWMNEQLKLDRMSPYGFC</sequence>
<name>A0A2H0KJF7_9BACT</name>
<reference evidence="1 2" key="1">
    <citation type="submission" date="2017-09" db="EMBL/GenBank/DDBJ databases">
        <title>Depth-based differentiation of microbial function through sediment-hosted aquifers and enrichment of novel symbionts in the deep terrestrial subsurface.</title>
        <authorList>
            <person name="Probst A.J."/>
            <person name="Ladd B."/>
            <person name="Jarett J.K."/>
            <person name="Geller-Mcgrath D.E."/>
            <person name="Sieber C.M."/>
            <person name="Emerson J.B."/>
            <person name="Anantharaman K."/>
            <person name="Thomas B.C."/>
            <person name="Malmstrom R."/>
            <person name="Stieglmeier M."/>
            <person name="Klingl A."/>
            <person name="Woyke T."/>
            <person name="Ryan C.M."/>
            <person name="Banfield J.F."/>
        </authorList>
    </citation>
    <scope>NUCLEOTIDE SEQUENCE [LARGE SCALE GENOMIC DNA]</scope>
    <source>
        <strain evidence="1">CG11_big_fil_rev_8_21_14_0_20_37_16</strain>
    </source>
</reference>
<dbReference type="Proteomes" id="UP000229497">
    <property type="component" value="Unassembled WGS sequence"/>
</dbReference>
<comment type="caution">
    <text evidence="1">The sequence shown here is derived from an EMBL/GenBank/DDBJ whole genome shotgun (WGS) entry which is preliminary data.</text>
</comment>
<gene>
    <name evidence="1" type="ORF">COV87_03805</name>
</gene>
<evidence type="ECO:0000313" key="1">
    <source>
        <dbReference type="EMBL" id="PIQ71367.1"/>
    </source>
</evidence>
<proteinExistence type="predicted"/>